<reference evidence="2 3" key="1">
    <citation type="submission" date="2018-09" db="EMBL/GenBank/DDBJ databases">
        <title>YIM PH21274 draft genome.</title>
        <authorList>
            <person name="Miao C."/>
        </authorList>
    </citation>
    <scope>NUCLEOTIDE SEQUENCE [LARGE SCALE GENOMIC DNA]</scope>
    <source>
        <strain evidence="2 3">YIM PH 21724</strain>
    </source>
</reference>
<evidence type="ECO:0000256" key="1">
    <source>
        <dbReference type="SAM" id="MobiDB-lite"/>
    </source>
</evidence>
<name>A0A3A4KMF7_9NOCA</name>
<dbReference type="RefSeq" id="WP_120042340.1">
    <property type="nucleotide sequence ID" value="NZ_QZFU01000020.1"/>
</dbReference>
<dbReference type="EMBL" id="QZFU01000020">
    <property type="protein sequence ID" value="RJO74174.1"/>
    <property type="molecule type" value="Genomic_DNA"/>
</dbReference>
<gene>
    <name evidence="2" type="ORF">D5S18_18650</name>
</gene>
<sequence length="125" mass="14669">MDLNDWLRGERDWRDLWDLKDLLPMGSRYRSAKLRDPDIVDHMAAQPDPDDIDVPIEGFDIYIQHLVGIEDRLTQLLYITGAADPSTAPRSPRPRWPHLKRREELRKQHTSNLTNVYRLREAAQG</sequence>
<dbReference type="AlphaFoldDB" id="A0A3A4KMF7"/>
<proteinExistence type="predicted"/>
<protein>
    <submittedName>
        <fullName evidence="2">Uncharacterized protein</fullName>
    </submittedName>
</protein>
<dbReference type="Proteomes" id="UP000266677">
    <property type="component" value="Unassembled WGS sequence"/>
</dbReference>
<evidence type="ECO:0000313" key="2">
    <source>
        <dbReference type="EMBL" id="RJO74174.1"/>
    </source>
</evidence>
<keyword evidence="3" id="KW-1185">Reference proteome</keyword>
<organism evidence="2 3">
    <name type="scientific">Nocardia panacis</name>
    <dbReference type="NCBI Taxonomy" id="2340916"/>
    <lineage>
        <taxon>Bacteria</taxon>
        <taxon>Bacillati</taxon>
        <taxon>Actinomycetota</taxon>
        <taxon>Actinomycetes</taxon>
        <taxon>Mycobacteriales</taxon>
        <taxon>Nocardiaceae</taxon>
        <taxon>Nocardia</taxon>
    </lineage>
</organism>
<comment type="caution">
    <text evidence="2">The sequence shown here is derived from an EMBL/GenBank/DDBJ whole genome shotgun (WGS) entry which is preliminary data.</text>
</comment>
<feature type="region of interest" description="Disordered" evidence="1">
    <location>
        <begin position="83"/>
        <end position="104"/>
    </location>
</feature>
<evidence type="ECO:0000313" key="3">
    <source>
        <dbReference type="Proteomes" id="UP000266677"/>
    </source>
</evidence>
<accession>A0A3A4KMF7</accession>
<dbReference type="OrthoDB" id="4552578at2"/>